<dbReference type="InterPro" id="IPR001394">
    <property type="entry name" value="Peptidase_C19_UCH"/>
</dbReference>
<evidence type="ECO:0000256" key="3">
    <source>
        <dbReference type="ARBA" id="ARBA00012759"/>
    </source>
</evidence>
<feature type="region of interest" description="Disordered" evidence="8">
    <location>
        <begin position="1041"/>
        <end position="1065"/>
    </location>
</feature>
<dbReference type="InterPro" id="IPR018200">
    <property type="entry name" value="USP_CS"/>
</dbReference>
<feature type="compositionally biased region" description="Polar residues" evidence="8">
    <location>
        <begin position="947"/>
        <end position="959"/>
    </location>
</feature>
<feature type="region of interest" description="Disordered" evidence="8">
    <location>
        <begin position="1"/>
        <end position="78"/>
    </location>
</feature>
<dbReference type="SUPFAM" id="SSF143791">
    <property type="entry name" value="DUSP-like"/>
    <property type="match status" value="1"/>
</dbReference>
<feature type="compositionally biased region" description="Polar residues" evidence="8">
    <location>
        <begin position="966"/>
        <end position="978"/>
    </location>
</feature>
<dbReference type="Pfam" id="PF06337">
    <property type="entry name" value="DUSP"/>
    <property type="match status" value="1"/>
</dbReference>
<dbReference type="GO" id="GO:0016579">
    <property type="term" value="P:protein deubiquitination"/>
    <property type="evidence" value="ECO:0007669"/>
    <property type="project" value="InterPro"/>
</dbReference>
<dbReference type="EMBL" id="KQ947411">
    <property type="protein sequence ID" value="KUJ19216.1"/>
    <property type="molecule type" value="Genomic_DNA"/>
</dbReference>
<reference evidence="11 12" key="1">
    <citation type="submission" date="2015-10" db="EMBL/GenBank/DDBJ databases">
        <title>Full genome of DAOMC 229536 Phialocephala scopiformis, a fungal endophyte of spruce producing the potent anti-insectan compound rugulosin.</title>
        <authorList>
            <consortium name="DOE Joint Genome Institute"/>
            <person name="Walker A.K."/>
            <person name="Frasz S.L."/>
            <person name="Seifert K.A."/>
            <person name="Miller J.D."/>
            <person name="Mondo S.J."/>
            <person name="Labutti K."/>
            <person name="Lipzen A."/>
            <person name="Dockter R."/>
            <person name="Kennedy M."/>
            <person name="Grigoriev I.V."/>
            <person name="Spatafora J.W."/>
        </authorList>
    </citation>
    <scope>NUCLEOTIDE SEQUENCE [LARGE SCALE GENOMIC DNA]</scope>
    <source>
        <strain evidence="11 12">CBS 120377</strain>
    </source>
</reference>
<feature type="region of interest" description="Disordered" evidence="8">
    <location>
        <begin position="947"/>
        <end position="985"/>
    </location>
</feature>
<feature type="region of interest" description="Disordered" evidence="8">
    <location>
        <begin position="1438"/>
        <end position="1465"/>
    </location>
</feature>
<proteinExistence type="inferred from homology"/>
<dbReference type="Pfam" id="PF00443">
    <property type="entry name" value="UCH"/>
    <property type="match status" value="1"/>
</dbReference>
<name>A0A194XGF1_MOLSC</name>
<comment type="catalytic activity">
    <reaction evidence="1">
        <text>Thiol-dependent hydrolysis of ester, thioester, amide, peptide and isopeptide bonds formed by the C-terminal Gly of ubiquitin (a 76-residue protein attached to proteins as an intracellular targeting signal).</text>
        <dbReference type="EC" id="3.4.19.12"/>
    </reaction>
</comment>
<dbReference type="InterPro" id="IPR050185">
    <property type="entry name" value="Ub_carboxyl-term_hydrolase"/>
</dbReference>
<feature type="region of interest" description="Disordered" evidence="8">
    <location>
        <begin position="415"/>
        <end position="456"/>
    </location>
</feature>
<organism evidence="11 12">
    <name type="scientific">Mollisia scopiformis</name>
    <name type="common">Conifer needle endophyte fungus</name>
    <name type="synonym">Phialocephala scopiformis</name>
    <dbReference type="NCBI Taxonomy" id="149040"/>
    <lineage>
        <taxon>Eukaryota</taxon>
        <taxon>Fungi</taxon>
        <taxon>Dikarya</taxon>
        <taxon>Ascomycota</taxon>
        <taxon>Pezizomycotina</taxon>
        <taxon>Leotiomycetes</taxon>
        <taxon>Helotiales</taxon>
        <taxon>Mollisiaceae</taxon>
        <taxon>Mollisia</taxon>
    </lineage>
</organism>
<dbReference type="Proteomes" id="UP000070700">
    <property type="component" value="Unassembled WGS sequence"/>
</dbReference>
<dbReference type="PANTHER" id="PTHR21646:SF24">
    <property type="entry name" value="UBIQUITIN CARBOXYL-TERMINAL HYDROLASE"/>
    <property type="match status" value="1"/>
</dbReference>
<dbReference type="PANTHER" id="PTHR21646">
    <property type="entry name" value="UBIQUITIN CARBOXYL-TERMINAL HYDROLASE"/>
    <property type="match status" value="1"/>
</dbReference>
<feature type="region of interest" description="Disordered" evidence="8">
    <location>
        <begin position="734"/>
        <end position="764"/>
    </location>
</feature>
<dbReference type="PROSITE" id="PS00973">
    <property type="entry name" value="USP_2"/>
    <property type="match status" value="1"/>
</dbReference>
<dbReference type="InParanoid" id="A0A194XGF1"/>
<keyword evidence="4" id="KW-0645">Protease</keyword>
<protein>
    <recommendedName>
        <fullName evidence="3">ubiquitinyl hydrolase 1</fullName>
        <ecNumber evidence="3">3.4.19.12</ecNumber>
    </recommendedName>
</protein>
<evidence type="ECO:0000256" key="5">
    <source>
        <dbReference type="ARBA" id="ARBA00022786"/>
    </source>
</evidence>
<feature type="compositionally biased region" description="Low complexity" evidence="8">
    <location>
        <begin position="306"/>
        <end position="326"/>
    </location>
</feature>
<sequence>MGGAADLPQRSSSPLKRPASDLETDIPSSQKDDVDMIPVPSSEPTRQTEDSAEQPEPRAASVDMTQDEGNDDEVAKSEMIEANENAAPAKSAETEIPPIDVQIKTVTTIYEAAGERQPNEGDEVYLVSRRWLGRVISRGSDSRKNSKVEPDGEIGPVDNSDIVQQIITDAEEKQFVQLKPGMADNFVLFPQEAWDLVMEWYGIMPGTLPIVRVAHNTNPDKNGIPNVQYEFNPPVFKIHRLYSDNGIIMVSQVMKATNPAAPLFVFSQSTKYVDFLSKIKRKAGIVPLNRKVRIWRVPRLQPAAEPLATPANAATPPASRPSSPNPGDLIGPVQRAPQDSWTQMLLDVPSFTQLKRNTERELVDFKDHSANSSYNGNMDLSMAGLGEDQTIVIDELVQGENNFISNFIAKGSKTTAASSSRNLATPSQTNSGRTSPAPTGPMTRGRTQKAGKPQGAVGLGNMGNTCYMNSALQCLRSVEELTKYFLVGAAEKEINEDNPLGNHGDVARAYGHLLHEIYRENPPSTVTPRSFKNTVGKYAPSFSGYGQQDSQEFLGFLLDGLQEDLSRVKKKPYIEKPDSTDEMVNDPQAIREMAAKVWDITKQRDDSVVADLFTGMYKSTLVCPVCSKVSITFDPFNNLTLQLPIENSWSHQVFYFPLNDRPVRLSVDIDKNASIAAMKEFISSRVNVPTERLFSAEQFKSKFYKIHDDTKVASEEISTNDEIMIYELEAKPTNWPAPKKPKKPKKSFSLSYNNTDSAEEDDVPGWEDPMAEMMLVPVFHRRPNNAERNTRGYSRKPWAIEPVPHFIMLSRDEAKSEEMIKRKILEKIATFSTHPDFEEEYDADRSVADSADADIVLTTGSDADSSGGSKVVANSIDGEDELVDVVMKDSSPKTATARFNTRRPKFVAPNSFLTPSLQNMFDVGFFSGAKEMIPTGWNVVDEDKTFPNINTRAPQQPISNDHETGSENLSTNSRTQSESSEEDAYSANGVISTTRMAEEESSDEDAVPPAVKVLPVRPAGPKSGVRVGYNKRRAKGIKTYSKKGMQSARKLRDSSSTASETSDQGPLVRLGEGLVVDWKSDAWAAMYGKDGPDDNMRGDNTWVNMPDFEDPELAAKRAARQLRRKNGITLDDCLDEFGKEEILSEADTWYCPRCKEHQRASKKFELWKTPDILVMHLKRFSNNNYRRDKLDVFVDFPIEGLDLSSRVIETEEGKQEVYDLFAVDDHWGGLGGGHYTAFAKNFYDNEWWEYNDTSAVKQRDSSRVVTSSAYLLFYRRRSDVPLGGPRFQQITRDFENPGERSEDDASESGEGQGLVGNSSLRGSPSALTGVGAARHQPNRGSPDGEGTMTINPSALEKLPAYETHEELLEYEDDDADLKPLLYGDHAPPPSTLRPSIEDEGIDMSMGYNDLNFSNKQGILTQQGDWTFASLNDIGSNSRGEHMVSGTGSDIASDDVQHDSSASETSLRERYAEFGNTIAEDDGAPFVDQSPVPDLDEMGQASAIALQADLLDNMNRGVYPGQEFEVTAEDERFEVEEPAVEIHVKDNEDLKMD</sequence>
<evidence type="ECO:0000256" key="4">
    <source>
        <dbReference type="ARBA" id="ARBA00022670"/>
    </source>
</evidence>
<dbReference type="KEGG" id="psco:LY89DRAFT_484570"/>
<dbReference type="GO" id="GO:0006508">
    <property type="term" value="P:proteolysis"/>
    <property type="evidence" value="ECO:0007669"/>
    <property type="project" value="UniProtKB-KW"/>
</dbReference>
<comment type="similarity">
    <text evidence="2">Belongs to the peptidase C19 family.</text>
</comment>
<evidence type="ECO:0000256" key="1">
    <source>
        <dbReference type="ARBA" id="ARBA00000707"/>
    </source>
</evidence>
<dbReference type="STRING" id="149040.A0A194XGF1"/>
<keyword evidence="6" id="KW-0378">Hydrolase</keyword>
<evidence type="ECO:0000313" key="12">
    <source>
        <dbReference type="Proteomes" id="UP000070700"/>
    </source>
</evidence>
<dbReference type="PROSITE" id="PS00972">
    <property type="entry name" value="USP_1"/>
    <property type="match status" value="1"/>
</dbReference>
<evidence type="ECO:0000256" key="2">
    <source>
        <dbReference type="ARBA" id="ARBA00009085"/>
    </source>
</evidence>
<feature type="compositionally biased region" description="Polar residues" evidence="8">
    <location>
        <begin position="421"/>
        <end position="437"/>
    </location>
</feature>
<accession>A0A194XGF1</accession>
<dbReference type="Gene3D" id="3.30.2230.10">
    <property type="entry name" value="DUSP-like"/>
    <property type="match status" value="1"/>
</dbReference>
<keyword evidence="5" id="KW-0833">Ubl conjugation pathway</keyword>
<evidence type="ECO:0000256" key="6">
    <source>
        <dbReference type="ARBA" id="ARBA00022801"/>
    </source>
</evidence>
<keyword evidence="7" id="KW-0788">Thiol protease</keyword>
<dbReference type="GeneID" id="28817570"/>
<feature type="domain" description="USP" evidence="9">
    <location>
        <begin position="457"/>
        <end position="1277"/>
    </location>
</feature>
<dbReference type="FunCoup" id="A0A194XGF1">
    <property type="interactions" value="881"/>
</dbReference>
<feature type="compositionally biased region" description="Polar residues" evidence="8">
    <location>
        <begin position="1054"/>
        <end position="1064"/>
    </location>
</feature>
<feature type="compositionally biased region" description="Polar residues" evidence="8">
    <location>
        <begin position="1315"/>
        <end position="1326"/>
    </location>
</feature>
<feature type="domain" description="DUSP" evidence="10">
    <location>
        <begin position="97"/>
        <end position="215"/>
    </location>
</feature>
<dbReference type="EC" id="3.4.19.12" evidence="3"/>
<dbReference type="PROSITE" id="PS51283">
    <property type="entry name" value="DUSP"/>
    <property type="match status" value="1"/>
</dbReference>
<feature type="region of interest" description="Disordered" evidence="8">
    <location>
        <begin position="1284"/>
        <end position="1351"/>
    </location>
</feature>
<dbReference type="InterPro" id="IPR028889">
    <property type="entry name" value="USP"/>
</dbReference>
<evidence type="ECO:0000259" key="9">
    <source>
        <dbReference type="PROSITE" id="PS50235"/>
    </source>
</evidence>
<gene>
    <name evidence="11" type="ORF">LY89DRAFT_484570</name>
</gene>
<dbReference type="GO" id="GO:0004843">
    <property type="term" value="F:cysteine-type deubiquitinase activity"/>
    <property type="evidence" value="ECO:0007669"/>
    <property type="project" value="UniProtKB-EC"/>
</dbReference>
<dbReference type="InterPro" id="IPR035927">
    <property type="entry name" value="DUSP-like_sf"/>
</dbReference>
<dbReference type="PROSITE" id="PS50235">
    <property type="entry name" value="USP_3"/>
    <property type="match status" value="1"/>
</dbReference>
<dbReference type="SUPFAM" id="SSF54001">
    <property type="entry name" value="Cysteine proteinases"/>
    <property type="match status" value="1"/>
</dbReference>
<feature type="region of interest" description="Disordered" evidence="8">
    <location>
        <begin position="306"/>
        <end position="334"/>
    </location>
</feature>
<evidence type="ECO:0000313" key="11">
    <source>
        <dbReference type="EMBL" id="KUJ19216.1"/>
    </source>
</evidence>
<evidence type="ECO:0000256" key="8">
    <source>
        <dbReference type="SAM" id="MobiDB-lite"/>
    </source>
</evidence>
<dbReference type="RefSeq" id="XP_018073571.1">
    <property type="nucleotide sequence ID" value="XM_018207844.1"/>
</dbReference>
<dbReference type="InterPro" id="IPR038765">
    <property type="entry name" value="Papain-like_cys_pep_sf"/>
</dbReference>
<evidence type="ECO:0000259" key="10">
    <source>
        <dbReference type="PROSITE" id="PS51283"/>
    </source>
</evidence>
<dbReference type="Gene3D" id="3.90.70.10">
    <property type="entry name" value="Cysteine proteinases"/>
    <property type="match status" value="2"/>
</dbReference>
<keyword evidence="12" id="KW-1185">Reference proteome</keyword>
<evidence type="ECO:0000256" key="7">
    <source>
        <dbReference type="ARBA" id="ARBA00022807"/>
    </source>
</evidence>
<dbReference type="OrthoDB" id="952271at2759"/>
<dbReference type="InterPro" id="IPR006615">
    <property type="entry name" value="Pept_C19_DUSP"/>
</dbReference>
<dbReference type="CDD" id="cd02674">
    <property type="entry name" value="Peptidase_C19R"/>
    <property type="match status" value="1"/>
</dbReference>